<organism evidence="13 14">
    <name type="scientific">Solea senegalensis</name>
    <name type="common">Senegalese sole</name>
    <dbReference type="NCBI Taxonomy" id="28829"/>
    <lineage>
        <taxon>Eukaryota</taxon>
        <taxon>Metazoa</taxon>
        <taxon>Chordata</taxon>
        <taxon>Craniata</taxon>
        <taxon>Vertebrata</taxon>
        <taxon>Euteleostomi</taxon>
        <taxon>Actinopterygii</taxon>
        <taxon>Neopterygii</taxon>
        <taxon>Teleostei</taxon>
        <taxon>Neoteleostei</taxon>
        <taxon>Acanthomorphata</taxon>
        <taxon>Carangaria</taxon>
        <taxon>Pleuronectiformes</taxon>
        <taxon>Pleuronectoidei</taxon>
        <taxon>Soleidae</taxon>
        <taxon>Solea</taxon>
    </lineage>
</organism>
<evidence type="ECO:0000259" key="12">
    <source>
        <dbReference type="PROSITE" id="PS50835"/>
    </source>
</evidence>
<evidence type="ECO:0000256" key="6">
    <source>
        <dbReference type="ARBA" id="ARBA00023136"/>
    </source>
</evidence>
<reference evidence="13 14" key="1">
    <citation type="journal article" date="2021" name="Sci. Rep.">
        <title>Chromosome anchoring in Senegalese sole (Solea senegalensis) reveals sex-associated markers and genome rearrangements in flatfish.</title>
        <authorList>
            <person name="Guerrero-Cozar I."/>
            <person name="Gomez-Garrido J."/>
            <person name="Berbel C."/>
            <person name="Martinez-Blanch J.F."/>
            <person name="Alioto T."/>
            <person name="Claros M.G."/>
            <person name="Gagnaire P.A."/>
            <person name="Manchado M."/>
        </authorList>
    </citation>
    <scope>NUCLEOTIDE SEQUENCE [LARGE SCALE GENOMIC DNA]</scope>
    <source>
        <strain evidence="13">Sse05_10M</strain>
    </source>
</reference>
<name>A0AAV6TAB3_SOLSE</name>
<dbReference type="SMART" id="SM00406">
    <property type="entry name" value="IGv"/>
    <property type="match status" value="1"/>
</dbReference>
<accession>A0AAV6TAB3</accession>
<feature type="transmembrane region" description="Helical" evidence="11">
    <location>
        <begin position="379"/>
        <end position="399"/>
    </location>
</feature>
<evidence type="ECO:0000256" key="4">
    <source>
        <dbReference type="ARBA" id="ARBA00022729"/>
    </source>
</evidence>
<evidence type="ECO:0000256" key="3">
    <source>
        <dbReference type="ARBA" id="ARBA00022692"/>
    </source>
</evidence>
<evidence type="ECO:0000256" key="7">
    <source>
        <dbReference type="ARBA" id="ARBA00023157"/>
    </source>
</evidence>
<evidence type="ECO:0000256" key="1">
    <source>
        <dbReference type="ARBA" id="ARBA00004251"/>
    </source>
</evidence>
<dbReference type="InterPro" id="IPR003599">
    <property type="entry name" value="Ig_sub"/>
</dbReference>
<evidence type="ECO:0000256" key="8">
    <source>
        <dbReference type="ARBA" id="ARBA00023170"/>
    </source>
</evidence>
<dbReference type="EMBL" id="JAGKHQ010000001">
    <property type="protein sequence ID" value="KAG7526464.1"/>
    <property type="molecule type" value="Genomic_DNA"/>
</dbReference>
<feature type="domain" description="Ig-like" evidence="12">
    <location>
        <begin position="47"/>
        <end position="162"/>
    </location>
</feature>
<dbReference type="InterPro" id="IPR013162">
    <property type="entry name" value="CD80_C2-set"/>
</dbReference>
<feature type="domain" description="Ig-like" evidence="12">
    <location>
        <begin position="282"/>
        <end position="366"/>
    </location>
</feature>
<dbReference type="PANTHER" id="PTHR25466:SF14">
    <property type="entry name" value="BUTYROPHILIN SUBFAMILY 2 MEMBER A2-LIKE-RELATED"/>
    <property type="match status" value="1"/>
</dbReference>
<dbReference type="PROSITE" id="PS50835">
    <property type="entry name" value="IG_LIKE"/>
    <property type="match status" value="3"/>
</dbReference>
<evidence type="ECO:0000256" key="2">
    <source>
        <dbReference type="ARBA" id="ARBA00022475"/>
    </source>
</evidence>
<evidence type="ECO:0000313" key="14">
    <source>
        <dbReference type="Proteomes" id="UP000693946"/>
    </source>
</evidence>
<keyword evidence="7" id="KW-1015">Disulfide bond</keyword>
<dbReference type="GO" id="GO:0071222">
    <property type="term" value="P:cellular response to lipopolysaccharide"/>
    <property type="evidence" value="ECO:0007669"/>
    <property type="project" value="TreeGrafter"/>
</dbReference>
<dbReference type="Pfam" id="PF08205">
    <property type="entry name" value="C2-set_2"/>
    <property type="match status" value="1"/>
</dbReference>
<dbReference type="InterPro" id="IPR007110">
    <property type="entry name" value="Ig-like_dom"/>
</dbReference>
<dbReference type="GO" id="GO:0031295">
    <property type="term" value="P:T cell costimulation"/>
    <property type="evidence" value="ECO:0007669"/>
    <property type="project" value="TreeGrafter"/>
</dbReference>
<dbReference type="GO" id="GO:0042102">
    <property type="term" value="P:positive regulation of T cell proliferation"/>
    <property type="evidence" value="ECO:0007669"/>
    <property type="project" value="TreeGrafter"/>
</dbReference>
<dbReference type="PANTHER" id="PTHR25466">
    <property type="entry name" value="T-LYMPHOCYTE ACTIVATION ANTIGEN"/>
    <property type="match status" value="1"/>
</dbReference>
<proteinExistence type="predicted"/>
<comment type="subcellular location">
    <subcellularLocation>
        <location evidence="1">Cell membrane</location>
        <topology evidence="1">Single-pass type I membrane protein</topology>
    </subcellularLocation>
</comment>
<dbReference type="InterPro" id="IPR013106">
    <property type="entry name" value="Ig_V-set"/>
</dbReference>
<keyword evidence="10" id="KW-0393">Immunoglobulin domain</keyword>
<dbReference type="Pfam" id="PF07686">
    <property type="entry name" value="V-set"/>
    <property type="match status" value="1"/>
</dbReference>
<keyword evidence="4" id="KW-0732">Signal</keyword>
<dbReference type="SMART" id="SM00409">
    <property type="entry name" value="IG"/>
    <property type="match status" value="2"/>
</dbReference>
<dbReference type="GO" id="GO:0009897">
    <property type="term" value="C:external side of plasma membrane"/>
    <property type="evidence" value="ECO:0007669"/>
    <property type="project" value="TreeGrafter"/>
</dbReference>
<gene>
    <name evidence="13" type="ORF">JOB18_040578</name>
</gene>
<keyword evidence="14" id="KW-1185">Reference proteome</keyword>
<dbReference type="InterPro" id="IPR051713">
    <property type="entry name" value="T-cell_Activation_Regulation"/>
</dbReference>
<evidence type="ECO:0000313" key="13">
    <source>
        <dbReference type="EMBL" id="KAG7526464.1"/>
    </source>
</evidence>
<keyword evidence="3 11" id="KW-0812">Transmembrane</keyword>
<dbReference type="GO" id="GO:0042130">
    <property type="term" value="P:negative regulation of T cell proliferation"/>
    <property type="evidence" value="ECO:0007669"/>
    <property type="project" value="TreeGrafter"/>
</dbReference>
<evidence type="ECO:0000256" key="11">
    <source>
        <dbReference type="SAM" id="Phobius"/>
    </source>
</evidence>
<keyword evidence="2" id="KW-1003">Cell membrane</keyword>
<dbReference type="AlphaFoldDB" id="A0AAV6TAB3"/>
<keyword evidence="6 11" id="KW-0472">Membrane</keyword>
<keyword evidence="9" id="KW-0325">Glycoprotein</keyword>
<evidence type="ECO:0000256" key="10">
    <source>
        <dbReference type="ARBA" id="ARBA00023319"/>
    </source>
</evidence>
<keyword evidence="5 11" id="KW-1133">Transmembrane helix</keyword>
<keyword evidence="8" id="KW-0675">Receptor</keyword>
<dbReference type="GO" id="GO:0006955">
    <property type="term" value="P:immune response"/>
    <property type="evidence" value="ECO:0007669"/>
    <property type="project" value="TreeGrafter"/>
</dbReference>
<dbReference type="Proteomes" id="UP000693946">
    <property type="component" value="Linkage Group LG1"/>
</dbReference>
<protein>
    <submittedName>
        <fullName evidence="13">V-set domain-containing T-cell activation inhibitor 1-like</fullName>
    </submittedName>
</protein>
<dbReference type="GO" id="GO:0007166">
    <property type="term" value="P:cell surface receptor signaling pathway"/>
    <property type="evidence" value="ECO:0007669"/>
    <property type="project" value="TreeGrafter"/>
</dbReference>
<evidence type="ECO:0000256" key="5">
    <source>
        <dbReference type="ARBA" id="ARBA00022989"/>
    </source>
</evidence>
<evidence type="ECO:0000256" key="9">
    <source>
        <dbReference type="ARBA" id="ARBA00023180"/>
    </source>
</evidence>
<sequence>MHQSFKREVEISGKRKCCPAAQTSCTRLLSGSETDLMTELKFTLPSPMSTMVAHTGLLLCSLLLIVSATEKNEFTITCQTSTDCVLPCRFQSDGKGARIMWYKKKAVVSCTRYGNTSFVVGHNSPADKYRGRTGLFADQVLEGNATLVLKNVTPHDEGRYFCITMTAPRTDESGIIALVIEGPVREVDVEFSEKVVTCAAEGIYPAPTLTWSTDPPTDVQLLKSKTNTHKNKLGIYDIQSSLKLTTNIRGHTYICSVANDVNNKTVFLKHEDSVVAPGYGRVTIFCSLPYTALQSYNLTWMFGRSEAIALMRVVDENSQVEIQDQWRHYVAGNVSFLDGLQLQSLTPEHKGNYKCVVSTPEKTYITWTDVTIIEEPIQYTYIFIIIGLLILLCLSYVVFGCKIRRLNRVREESTEAIMNLRTKEENDIWGTNVADAANATGAADTAHAENAKEGDE</sequence>
<comment type="caution">
    <text evidence="13">The sequence shown here is derived from an EMBL/GenBank/DDBJ whole genome shotgun (WGS) entry which is preliminary data.</text>
</comment>
<feature type="domain" description="Ig-like" evidence="12">
    <location>
        <begin position="168"/>
        <end position="267"/>
    </location>
</feature>